<protein>
    <recommendedName>
        <fullName evidence="17">Folylpolyglutamate synthase</fullName>
        <ecNumber evidence="17">6.3.2.17</ecNumber>
    </recommendedName>
    <alternativeName>
        <fullName evidence="17">Folylpoly-gamma-glutamate synthetase</fullName>
    </alternativeName>
    <alternativeName>
        <fullName evidence="17">Tetrahydrofolylpolyglutamate synthase</fullName>
    </alternativeName>
</protein>
<keyword evidence="14" id="KW-0496">Mitochondrion</keyword>
<dbReference type="GO" id="GO:0046872">
    <property type="term" value="F:metal ion binding"/>
    <property type="evidence" value="ECO:0007669"/>
    <property type="project" value="UniProtKB-KW"/>
</dbReference>
<evidence type="ECO:0000256" key="11">
    <source>
        <dbReference type="ARBA" id="ARBA00022792"/>
    </source>
</evidence>
<keyword evidence="6" id="KW-0963">Cytoplasm</keyword>
<evidence type="ECO:0000256" key="7">
    <source>
        <dbReference type="ARBA" id="ARBA00022563"/>
    </source>
</evidence>
<dbReference type="InParanoid" id="D5GFV9"/>
<dbReference type="GeneID" id="9181747"/>
<evidence type="ECO:0000256" key="1">
    <source>
        <dbReference type="ARBA" id="ARBA00004273"/>
    </source>
</evidence>
<feature type="binding site" evidence="18">
    <location>
        <position position="343"/>
    </location>
    <ligand>
        <name>ATP</name>
        <dbReference type="ChEBI" id="CHEBI:30616"/>
    </ligand>
</feature>
<evidence type="ECO:0000313" key="21">
    <source>
        <dbReference type="Proteomes" id="UP000006911"/>
    </source>
</evidence>
<dbReference type="Proteomes" id="UP000006911">
    <property type="component" value="Unassembled WGS sequence"/>
</dbReference>
<dbReference type="Gene3D" id="3.90.190.20">
    <property type="entry name" value="Mur ligase, C-terminal domain"/>
    <property type="match status" value="1"/>
</dbReference>
<feature type="binding site" evidence="18">
    <location>
        <position position="357"/>
    </location>
    <ligand>
        <name>ATP</name>
        <dbReference type="ChEBI" id="CHEBI:30616"/>
    </ligand>
</feature>
<dbReference type="eggNOG" id="KOG2525">
    <property type="taxonomic scope" value="Eukaryota"/>
</dbReference>
<comment type="similarity">
    <text evidence="5 17">Belongs to the folylpolyglutamate synthase family.</text>
</comment>
<dbReference type="GO" id="GO:0005524">
    <property type="term" value="F:ATP binding"/>
    <property type="evidence" value="ECO:0007669"/>
    <property type="project" value="UniProtKB-KW"/>
</dbReference>
<evidence type="ECO:0000313" key="20">
    <source>
        <dbReference type="EMBL" id="CAZ83402.1"/>
    </source>
</evidence>
<evidence type="ECO:0000256" key="15">
    <source>
        <dbReference type="ARBA" id="ARBA00023136"/>
    </source>
</evidence>
<dbReference type="PIRSF" id="PIRSF038895">
    <property type="entry name" value="FPGS"/>
    <property type="match status" value="1"/>
</dbReference>
<dbReference type="InterPro" id="IPR023600">
    <property type="entry name" value="Folylpolyglutamate_synth_euk"/>
</dbReference>
<dbReference type="PANTHER" id="PTHR11136:SF5">
    <property type="entry name" value="FOLYLPOLYGLUTAMATE SYNTHASE, MITOCHONDRIAL"/>
    <property type="match status" value="1"/>
</dbReference>
<proteinExistence type="inferred from homology"/>
<evidence type="ECO:0000256" key="16">
    <source>
        <dbReference type="ARBA" id="ARBA00047493"/>
    </source>
</evidence>
<comment type="function">
    <text evidence="17">Catalyzes conversion of folates to polyglutamate derivatives allowing concentration of folate compounds in the cell and the intracellular retention of these cofactors, which are important substrates for most of the folate-dependent enzymes that are involved in one-carbon transfer reactions involved in purine, pyrimidine and amino acid synthesis.</text>
</comment>
<dbReference type="Gene3D" id="3.40.1190.10">
    <property type="entry name" value="Mur-like, catalytic domain"/>
    <property type="match status" value="1"/>
</dbReference>
<keyword evidence="10 18" id="KW-0547">Nucleotide-binding</keyword>
<reference evidence="20 21" key="1">
    <citation type="journal article" date="2010" name="Nature">
        <title>Perigord black truffle genome uncovers evolutionary origins and mechanisms of symbiosis.</title>
        <authorList>
            <person name="Martin F."/>
            <person name="Kohler A."/>
            <person name="Murat C."/>
            <person name="Balestrini R."/>
            <person name="Coutinho P.M."/>
            <person name="Jaillon O."/>
            <person name="Montanini B."/>
            <person name="Morin E."/>
            <person name="Noel B."/>
            <person name="Percudani R."/>
            <person name="Porcel B."/>
            <person name="Rubini A."/>
            <person name="Amicucci A."/>
            <person name="Amselem J."/>
            <person name="Anthouard V."/>
            <person name="Arcioni S."/>
            <person name="Artiguenave F."/>
            <person name="Aury J.M."/>
            <person name="Ballario P."/>
            <person name="Bolchi A."/>
            <person name="Brenna A."/>
            <person name="Brun A."/>
            <person name="Buee M."/>
            <person name="Cantarel B."/>
            <person name="Chevalier G."/>
            <person name="Couloux A."/>
            <person name="Da Silva C."/>
            <person name="Denoeud F."/>
            <person name="Duplessis S."/>
            <person name="Ghignone S."/>
            <person name="Hilselberger B."/>
            <person name="Iotti M."/>
            <person name="Marcais B."/>
            <person name="Mello A."/>
            <person name="Miranda M."/>
            <person name="Pacioni G."/>
            <person name="Quesneville H."/>
            <person name="Riccioni C."/>
            <person name="Ruotolo R."/>
            <person name="Splivallo R."/>
            <person name="Stocchi V."/>
            <person name="Tisserant E."/>
            <person name="Viscomi A.R."/>
            <person name="Zambonelli A."/>
            <person name="Zampieri E."/>
            <person name="Henrissat B."/>
            <person name="Lebrun M.H."/>
            <person name="Paolocci F."/>
            <person name="Bonfante P."/>
            <person name="Ottonello S."/>
            <person name="Wincker P."/>
        </authorList>
    </citation>
    <scope>NUCLEOTIDE SEQUENCE [LARGE SCALE GENOMIC DNA]</scope>
    <source>
        <strain evidence="20 21">Mel28</strain>
    </source>
</reference>
<evidence type="ECO:0000256" key="5">
    <source>
        <dbReference type="ARBA" id="ARBA00008276"/>
    </source>
</evidence>
<comment type="catalytic activity">
    <reaction evidence="16 17">
        <text>(6S)-5,6,7,8-tetrahydrofolyl-(gamma-L-Glu)(n) + L-glutamate + ATP = (6S)-5,6,7,8-tetrahydrofolyl-(gamma-L-Glu)(n+1) + ADP + phosphate + H(+)</text>
        <dbReference type="Rhea" id="RHEA:10580"/>
        <dbReference type="Rhea" id="RHEA-COMP:14738"/>
        <dbReference type="Rhea" id="RHEA-COMP:14740"/>
        <dbReference type="ChEBI" id="CHEBI:15378"/>
        <dbReference type="ChEBI" id="CHEBI:29985"/>
        <dbReference type="ChEBI" id="CHEBI:30616"/>
        <dbReference type="ChEBI" id="CHEBI:43474"/>
        <dbReference type="ChEBI" id="CHEBI:141005"/>
        <dbReference type="ChEBI" id="CHEBI:456216"/>
        <dbReference type="EC" id="6.3.2.17"/>
    </reaction>
</comment>
<evidence type="ECO:0000256" key="10">
    <source>
        <dbReference type="ARBA" id="ARBA00022741"/>
    </source>
</evidence>
<dbReference type="GO" id="GO:0005829">
    <property type="term" value="C:cytosol"/>
    <property type="evidence" value="ECO:0007669"/>
    <property type="project" value="TreeGrafter"/>
</dbReference>
<dbReference type="UniPathway" id="UPA00850"/>
<dbReference type="InterPro" id="IPR036565">
    <property type="entry name" value="Mur-like_cat_sf"/>
</dbReference>
<evidence type="ECO:0000256" key="2">
    <source>
        <dbReference type="ARBA" id="ARBA00004305"/>
    </source>
</evidence>
<evidence type="ECO:0000256" key="4">
    <source>
        <dbReference type="ARBA" id="ARBA00005150"/>
    </source>
</evidence>
<evidence type="ECO:0000256" key="13">
    <source>
        <dbReference type="ARBA" id="ARBA00022842"/>
    </source>
</evidence>
<comment type="cofactor">
    <cofactor evidence="17">
        <name>a monovalent cation</name>
        <dbReference type="ChEBI" id="CHEBI:60242"/>
    </cofactor>
    <text evidence="17">A monovalent cation.</text>
</comment>
<dbReference type="NCBIfam" id="TIGR01499">
    <property type="entry name" value="folC"/>
    <property type="match status" value="1"/>
</dbReference>
<evidence type="ECO:0000256" key="14">
    <source>
        <dbReference type="ARBA" id="ARBA00023128"/>
    </source>
</evidence>
<dbReference type="RefSeq" id="XP_002839211.1">
    <property type="nucleotide sequence ID" value="XM_002839165.1"/>
</dbReference>
<dbReference type="GO" id="GO:0006730">
    <property type="term" value="P:one-carbon metabolic process"/>
    <property type="evidence" value="ECO:0007669"/>
    <property type="project" value="UniProtKB-KW"/>
</dbReference>
<dbReference type="STRING" id="656061.D5GFV9"/>
<evidence type="ECO:0000256" key="12">
    <source>
        <dbReference type="ARBA" id="ARBA00022840"/>
    </source>
</evidence>
<comment type="subcellular location">
    <subcellularLocation>
        <location evidence="3">Cytoplasm</location>
    </subcellularLocation>
    <subcellularLocation>
        <location evidence="1">Mitochondrion inner membrane</location>
    </subcellularLocation>
    <subcellularLocation>
        <location evidence="2">Mitochondrion matrix</location>
    </subcellularLocation>
</comment>
<keyword evidence="15" id="KW-0472">Membrane</keyword>
<sequence length="521" mass="56995">MRFFQLRSTLLKKRQYTTTFYRTMASTQFPKTYEGAVAALNTLQSNFALLDEIRKSGMKMNSSAMAEMVESVRQLGYKPSDFDRLNIIHVAGTKGKGSTCAFTASILAQYKPLGGAAAKLGLYTSPHLRAVRERIQIDGAPLEEELFAKYFFEVWDRLEASAVAEGRDPTIKPVYFRFLTLVAFHTYLCENVTTAIFEVGIGGEHDSTNVIQKPTVVGISSLGIDHTAVLGNTIEEIAWHKAGIIKSSARTFTVPQRSAAMAVIQKRADEKGSKVEVVHVHPQIWSREVKLGLPAQFMNGNASLAVALAAEHLTLLGMNPGIINGKLPERFVKGLAEVVWPGRCQVIKTGAMEWCIDGAHTVESLEVCGKWFGARADGIEKRVLIFNQQKRDSDALITALANSLKEILGVNSRIFDEVIFCTNITYKGRGQKADLMNAGTDPAALENLSVQKKLAQAWNNVVPATKASHVVPTIGEAIGIVTALSFKAPVQVLVTGSIHLVGAFLEVLGEKYPNQVHPVRK</sequence>
<dbReference type="GO" id="GO:0005743">
    <property type="term" value="C:mitochondrial inner membrane"/>
    <property type="evidence" value="ECO:0007669"/>
    <property type="project" value="UniProtKB-SubCell"/>
</dbReference>
<keyword evidence="12 18" id="KW-0067">ATP-binding</keyword>
<comment type="pathway">
    <text evidence="4 17">Cofactor biosynthesis; tetrahydrofolylpolyglutamate biosynthesis.</text>
</comment>
<keyword evidence="21" id="KW-1185">Reference proteome</keyword>
<feature type="binding site" evidence="19">
    <location>
        <position position="125"/>
    </location>
    <ligand>
        <name>Mg(2+)</name>
        <dbReference type="ChEBI" id="CHEBI:18420"/>
        <label>1</label>
    </ligand>
</feature>
<dbReference type="PANTHER" id="PTHR11136">
    <property type="entry name" value="FOLYLPOLYGLUTAMATE SYNTHASE-RELATED"/>
    <property type="match status" value="1"/>
</dbReference>
<dbReference type="AlphaFoldDB" id="D5GFV9"/>
<evidence type="ECO:0000256" key="18">
    <source>
        <dbReference type="PIRSR" id="PIRSR038895-1"/>
    </source>
</evidence>
<dbReference type="PROSITE" id="PS01011">
    <property type="entry name" value="FOLYLPOLYGLU_SYNT_1"/>
    <property type="match status" value="1"/>
</dbReference>
<dbReference type="SUPFAM" id="SSF53244">
    <property type="entry name" value="MurD-like peptide ligases, peptide-binding domain"/>
    <property type="match status" value="1"/>
</dbReference>
<keyword evidence="9 19" id="KW-0479">Metal-binding</keyword>
<dbReference type="HOGENOM" id="CLU_015869_0_1_1"/>
<keyword evidence="13 19" id="KW-0460">Magnesium</keyword>
<keyword evidence="7 17" id="KW-0554">One-carbon metabolism</keyword>
<dbReference type="InterPro" id="IPR018109">
    <property type="entry name" value="Folylpolyglutamate_synth_CS"/>
</dbReference>
<dbReference type="EMBL" id="FN430220">
    <property type="protein sequence ID" value="CAZ83402.1"/>
    <property type="molecule type" value="Genomic_DNA"/>
</dbReference>
<gene>
    <name evidence="20" type="ORF">GSTUM_00007110001</name>
</gene>
<dbReference type="GO" id="GO:0004326">
    <property type="term" value="F:tetrahydrofolylpolyglutamate synthase activity"/>
    <property type="evidence" value="ECO:0007669"/>
    <property type="project" value="UniProtKB-EC"/>
</dbReference>
<feature type="binding site" evidence="19">
    <location>
        <position position="226"/>
    </location>
    <ligand>
        <name>Mg(2+)</name>
        <dbReference type="ChEBI" id="CHEBI:18420"/>
        <label>1</label>
    </ligand>
</feature>
<evidence type="ECO:0000256" key="19">
    <source>
        <dbReference type="PIRSR" id="PIRSR038895-2"/>
    </source>
</evidence>
<keyword evidence="8 17" id="KW-0436">Ligase</keyword>
<accession>D5GFV9</accession>
<evidence type="ECO:0000256" key="3">
    <source>
        <dbReference type="ARBA" id="ARBA00004496"/>
    </source>
</evidence>
<dbReference type="GO" id="GO:0005759">
    <property type="term" value="C:mitochondrial matrix"/>
    <property type="evidence" value="ECO:0007669"/>
    <property type="project" value="UniProtKB-SubCell"/>
</dbReference>
<dbReference type="PROSITE" id="PS01012">
    <property type="entry name" value="FOLYLPOLYGLU_SYNT_2"/>
    <property type="match status" value="1"/>
</dbReference>
<evidence type="ECO:0000256" key="9">
    <source>
        <dbReference type="ARBA" id="ARBA00022723"/>
    </source>
</evidence>
<dbReference type="InterPro" id="IPR036615">
    <property type="entry name" value="Mur_ligase_C_dom_sf"/>
</dbReference>
<dbReference type="SUPFAM" id="SSF53623">
    <property type="entry name" value="MurD-like peptide ligases, catalytic domain"/>
    <property type="match status" value="1"/>
</dbReference>
<dbReference type="OMA" id="ESLDCCM"/>
<dbReference type="InterPro" id="IPR001645">
    <property type="entry name" value="Folylpolyglutamate_synth"/>
</dbReference>
<feature type="binding site" evidence="19">
    <location>
        <position position="198"/>
    </location>
    <ligand>
        <name>Mg(2+)</name>
        <dbReference type="ChEBI" id="CHEBI:18420"/>
        <label>1</label>
    </ligand>
</feature>
<evidence type="ECO:0000256" key="6">
    <source>
        <dbReference type="ARBA" id="ARBA00022490"/>
    </source>
</evidence>
<dbReference type="FunFam" id="3.40.1190.10:FF:000009">
    <property type="entry name" value="Folylpolyglutamate synthase"/>
    <property type="match status" value="1"/>
</dbReference>
<evidence type="ECO:0000256" key="17">
    <source>
        <dbReference type="PIRNR" id="PIRNR038895"/>
    </source>
</evidence>
<organism evidence="20 21">
    <name type="scientific">Tuber melanosporum (strain Mel28)</name>
    <name type="common">Perigord black truffle</name>
    <dbReference type="NCBI Taxonomy" id="656061"/>
    <lineage>
        <taxon>Eukaryota</taxon>
        <taxon>Fungi</taxon>
        <taxon>Dikarya</taxon>
        <taxon>Ascomycota</taxon>
        <taxon>Pezizomycotina</taxon>
        <taxon>Pezizomycetes</taxon>
        <taxon>Pezizales</taxon>
        <taxon>Tuberaceae</taxon>
        <taxon>Tuber</taxon>
    </lineage>
</organism>
<name>D5GFV9_TUBMM</name>
<dbReference type="EC" id="6.3.2.17" evidence="17"/>
<dbReference type="FunCoup" id="D5GFV9">
    <property type="interactions" value="635"/>
</dbReference>
<dbReference type="KEGG" id="tml:GSTUM_00007110001"/>
<keyword evidence="11" id="KW-0999">Mitochondrion inner membrane</keyword>
<evidence type="ECO:0000256" key="8">
    <source>
        <dbReference type="ARBA" id="ARBA00022598"/>
    </source>
</evidence>